<gene>
    <name evidence="8" type="ORF">SAMN04488692_11918</name>
</gene>
<dbReference type="RefSeq" id="WP_089761159.1">
    <property type="nucleotide sequence ID" value="NZ_FNGO01000019.1"/>
</dbReference>
<dbReference type="PROSITE" id="PS00198">
    <property type="entry name" value="4FE4S_FER_1"/>
    <property type="match status" value="1"/>
</dbReference>
<evidence type="ECO:0000256" key="6">
    <source>
        <dbReference type="ARBA" id="ARBA00023014"/>
    </source>
</evidence>
<accession>A0A1G9QZ68</accession>
<evidence type="ECO:0000256" key="2">
    <source>
        <dbReference type="ARBA" id="ARBA00013529"/>
    </source>
</evidence>
<dbReference type="Gene3D" id="3.30.70.20">
    <property type="match status" value="1"/>
</dbReference>
<evidence type="ECO:0000313" key="9">
    <source>
        <dbReference type="Proteomes" id="UP000199476"/>
    </source>
</evidence>
<dbReference type="Pfam" id="PF04015">
    <property type="entry name" value="DUF362"/>
    <property type="match status" value="1"/>
</dbReference>
<comment type="function">
    <text evidence="1">Ferredoxins are iron-sulfur proteins that transfer electrons in a wide variety of metabolic reactions.</text>
</comment>
<evidence type="ECO:0000256" key="4">
    <source>
        <dbReference type="ARBA" id="ARBA00022723"/>
    </source>
</evidence>
<protein>
    <recommendedName>
        <fullName evidence="2">Ferredoxin</fullName>
    </recommendedName>
</protein>
<dbReference type="OrthoDB" id="9781559at2"/>
<dbReference type="InterPro" id="IPR017896">
    <property type="entry name" value="4Fe4S_Fe-S-bd"/>
</dbReference>
<feature type="domain" description="4Fe-4S ferredoxin-type" evidence="7">
    <location>
        <begin position="187"/>
        <end position="216"/>
    </location>
</feature>
<evidence type="ECO:0000313" key="8">
    <source>
        <dbReference type="EMBL" id="SDM16318.1"/>
    </source>
</evidence>
<dbReference type="AlphaFoldDB" id="A0A1G9QZ68"/>
<evidence type="ECO:0000256" key="5">
    <source>
        <dbReference type="ARBA" id="ARBA00023004"/>
    </source>
</evidence>
<dbReference type="GO" id="GO:0046872">
    <property type="term" value="F:metal ion binding"/>
    <property type="evidence" value="ECO:0007669"/>
    <property type="project" value="UniProtKB-KW"/>
</dbReference>
<keyword evidence="4" id="KW-0479">Metal-binding</keyword>
<dbReference type="Proteomes" id="UP000199476">
    <property type="component" value="Unassembled WGS sequence"/>
</dbReference>
<dbReference type="PROSITE" id="PS51379">
    <property type="entry name" value="4FE4S_FER_2"/>
    <property type="match status" value="2"/>
</dbReference>
<dbReference type="InterPro" id="IPR050157">
    <property type="entry name" value="PSI_iron-sulfur_center"/>
</dbReference>
<keyword evidence="3" id="KW-0004">4Fe-4S</keyword>
<evidence type="ECO:0000259" key="7">
    <source>
        <dbReference type="PROSITE" id="PS51379"/>
    </source>
</evidence>
<name>A0A1G9QZ68_9FIRM</name>
<dbReference type="InterPro" id="IPR017900">
    <property type="entry name" value="4Fe4S_Fe_S_CS"/>
</dbReference>
<organism evidence="8 9">
    <name type="scientific">Halarsenatibacter silvermanii</name>
    <dbReference type="NCBI Taxonomy" id="321763"/>
    <lineage>
        <taxon>Bacteria</taxon>
        <taxon>Bacillati</taxon>
        <taxon>Bacillota</taxon>
        <taxon>Clostridia</taxon>
        <taxon>Halanaerobiales</taxon>
        <taxon>Halarsenatibacteraceae</taxon>
        <taxon>Halarsenatibacter</taxon>
    </lineage>
</organism>
<keyword evidence="9" id="KW-1185">Reference proteome</keyword>
<keyword evidence="5" id="KW-0408">Iron</keyword>
<dbReference type="GO" id="GO:0051539">
    <property type="term" value="F:4 iron, 4 sulfur cluster binding"/>
    <property type="evidence" value="ECO:0007669"/>
    <property type="project" value="UniProtKB-KW"/>
</dbReference>
<proteinExistence type="predicted"/>
<dbReference type="STRING" id="321763.SAMN04488692_11918"/>
<dbReference type="InterPro" id="IPR007160">
    <property type="entry name" value="DUF362"/>
</dbReference>
<keyword evidence="6" id="KW-0411">Iron-sulfur</keyword>
<dbReference type="SUPFAM" id="SSF54862">
    <property type="entry name" value="4Fe-4S ferredoxins"/>
    <property type="match status" value="1"/>
</dbReference>
<feature type="domain" description="4Fe-4S ferredoxin-type" evidence="7">
    <location>
        <begin position="217"/>
        <end position="245"/>
    </location>
</feature>
<dbReference type="PANTHER" id="PTHR24960:SF83">
    <property type="entry name" value="4FE-4S FERREDOXIN-TYPE DOMAIN-CONTAINING PROTEIN"/>
    <property type="match status" value="1"/>
</dbReference>
<evidence type="ECO:0000256" key="3">
    <source>
        <dbReference type="ARBA" id="ARBA00022485"/>
    </source>
</evidence>
<dbReference type="PANTHER" id="PTHR24960">
    <property type="entry name" value="PHOTOSYSTEM I IRON-SULFUR CENTER-RELATED"/>
    <property type="match status" value="1"/>
</dbReference>
<reference evidence="8 9" key="1">
    <citation type="submission" date="2016-10" db="EMBL/GenBank/DDBJ databases">
        <authorList>
            <person name="de Groot N.N."/>
        </authorList>
    </citation>
    <scope>NUCLEOTIDE SEQUENCE [LARGE SCALE GENOMIC DNA]</scope>
    <source>
        <strain evidence="8 9">SLAS-1</strain>
    </source>
</reference>
<evidence type="ECO:0000256" key="1">
    <source>
        <dbReference type="ARBA" id="ARBA00003532"/>
    </source>
</evidence>
<sequence>MKSKVYFADTRAESGSESLVEKLYQLFQKAGFDEIIEENDFTAIKQHFGEAGNTAHIRPVFTRRLVEAIREAGGEPFLTDANTLYERQRFNSIDHLNTAYSHGFTPATVKAPIIIADGLTGRSSREVEVNLETFDRVKLGEEICQADSIISLAHFKGHDLTAFGGTFKNIGMGLGSRSGKQMMHSTVEPSIDAEECVKCRECVKYCPEDCIIINKDESYIIEEDCIGCGECVISCNYDAISIVWEASSIGVQERMVEFTYGVLKVLDEKAGHINFITDVTPDCDCPSWSDQPIIPDQGIIAGKDPVAVEQASLDMVNQAEVLPNSELGEYQGEAAGKNKFELLYPESDGGVRLIEYAEELGMGSRDYELEEI</sequence>
<dbReference type="EMBL" id="FNGO01000019">
    <property type="protein sequence ID" value="SDM16318.1"/>
    <property type="molecule type" value="Genomic_DNA"/>
</dbReference>